<keyword evidence="1" id="KW-0812">Transmembrane</keyword>
<dbReference type="AlphaFoldDB" id="A0A2V1DCG2"/>
<dbReference type="EMBL" id="KZ805487">
    <property type="protein sequence ID" value="PVH95675.1"/>
    <property type="molecule type" value="Genomic_DNA"/>
</dbReference>
<protein>
    <recommendedName>
        <fullName evidence="4">Transmembrane protein</fullName>
    </recommendedName>
</protein>
<evidence type="ECO:0000313" key="3">
    <source>
        <dbReference type="Proteomes" id="UP000244855"/>
    </source>
</evidence>
<evidence type="ECO:0000256" key="1">
    <source>
        <dbReference type="SAM" id="Phobius"/>
    </source>
</evidence>
<reference evidence="2 3" key="1">
    <citation type="journal article" date="2018" name="Sci. Rep.">
        <title>Comparative genomics provides insights into the lifestyle and reveals functional heterogeneity of dark septate endophytic fungi.</title>
        <authorList>
            <person name="Knapp D.G."/>
            <person name="Nemeth J.B."/>
            <person name="Barry K."/>
            <person name="Hainaut M."/>
            <person name="Henrissat B."/>
            <person name="Johnson J."/>
            <person name="Kuo A."/>
            <person name="Lim J.H.P."/>
            <person name="Lipzen A."/>
            <person name="Nolan M."/>
            <person name="Ohm R.A."/>
            <person name="Tamas L."/>
            <person name="Grigoriev I.V."/>
            <person name="Spatafora J.W."/>
            <person name="Nagy L.G."/>
            <person name="Kovacs G.M."/>
        </authorList>
    </citation>
    <scope>NUCLEOTIDE SEQUENCE [LARGE SCALE GENOMIC DNA]</scope>
    <source>
        <strain evidence="2 3">DSE2036</strain>
    </source>
</reference>
<keyword evidence="1" id="KW-1133">Transmembrane helix</keyword>
<dbReference type="Proteomes" id="UP000244855">
    <property type="component" value="Unassembled WGS sequence"/>
</dbReference>
<evidence type="ECO:0008006" key="4">
    <source>
        <dbReference type="Google" id="ProtNLM"/>
    </source>
</evidence>
<sequence length="127" mass="14800">MNGCCWLVGVDQSDVVGRFANTEYENTIFYMFQLKKVLVDCLMVFFFFFFWFVCWGGWMGGLDEYECVLSFLSCMYVRMHVCILHRSIEPCVCVCSFDESIIDIRVRACVCIPLFPFLNIVSVEIIS</sequence>
<proteinExistence type="predicted"/>
<gene>
    <name evidence="2" type="ORF">DM02DRAFT_141418</name>
</gene>
<keyword evidence="1" id="KW-0472">Membrane</keyword>
<name>A0A2V1DCG2_9PLEO</name>
<keyword evidence="3" id="KW-1185">Reference proteome</keyword>
<accession>A0A2V1DCG2</accession>
<organism evidence="2 3">
    <name type="scientific">Periconia macrospinosa</name>
    <dbReference type="NCBI Taxonomy" id="97972"/>
    <lineage>
        <taxon>Eukaryota</taxon>
        <taxon>Fungi</taxon>
        <taxon>Dikarya</taxon>
        <taxon>Ascomycota</taxon>
        <taxon>Pezizomycotina</taxon>
        <taxon>Dothideomycetes</taxon>
        <taxon>Pleosporomycetidae</taxon>
        <taxon>Pleosporales</taxon>
        <taxon>Massarineae</taxon>
        <taxon>Periconiaceae</taxon>
        <taxon>Periconia</taxon>
    </lineage>
</organism>
<feature type="transmembrane region" description="Helical" evidence="1">
    <location>
        <begin position="37"/>
        <end position="58"/>
    </location>
</feature>
<evidence type="ECO:0000313" key="2">
    <source>
        <dbReference type="EMBL" id="PVH95675.1"/>
    </source>
</evidence>